<name>A0ABW4ADD9_9ACTN</name>
<dbReference type="RefSeq" id="WP_317796521.1">
    <property type="nucleotide sequence ID" value="NZ_AP028461.1"/>
</dbReference>
<organism evidence="1 2">
    <name type="scientific">Actinoplanes sichuanensis</name>
    <dbReference type="NCBI Taxonomy" id="512349"/>
    <lineage>
        <taxon>Bacteria</taxon>
        <taxon>Bacillati</taxon>
        <taxon>Actinomycetota</taxon>
        <taxon>Actinomycetes</taxon>
        <taxon>Micromonosporales</taxon>
        <taxon>Micromonosporaceae</taxon>
        <taxon>Actinoplanes</taxon>
    </lineage>
</organism>
<evidence type="ECO:0000313" key="2">
    <source>
        <dbReference type="Proteomes" id="UP001597183"/>
    </source>
</evidence>
<evidence type="ECO:0000313" key="1">
    <source>
        <dbReference type="EMBL" id="MFD1368300.1"/>
    </source>
</evidence>
<sequence length="158" mass="17667">MAGEVFHQVPIPERFVLRVMSSITEWVEQEIDTEEPARTPAGREPVIAFELPPIPDFTGEADIWPAEHLLALSRDHQAKTAGIITKMLDHLSDQPGRFYPSSLIAQEIDVPEGSVTAALRWLNRYIPSRFGRSDRPFSQVSGTYGVTAAQAEAWRAVR</sequence>
<dbReference type="EMBL" id="JBHTMK010000034">
    <property type="protein sequence ID" value="MFD1368300.1"/>
    <property type="molecule type" value="Genomic_DNA"/>
</dbReference>
<gene>
    <name evidence="1" type="ORF">ACFQ5G_23345</name>
</gene>
<accession>A0ABW4ADD9</accession>
<keyword evidence="2" id="KW-1185">Reference proteome</keyword>
<dbReference type="Proteomes" id="UP001597183">
    <property type="component" value="Unassembled WGS sequence"/>
</dbReference>
<proteinExistence type="predicted"/>
<protein>
    <submittedName>
        <fullName evidence="1">Uncharacterized protein</fullName>
    </submittedName>
</protein>
<reference evidence="2" key="1">
    <citation type="journal article" date="2019" name="Int. J. Syst. Evol. Microbiol.">
        <title>The Global Catalogue of Microorganisms (GCM) 10K type strain sequencing project: providing services to taxonomists for standard genome sequencing and annotation.</title>
        <authorList>
            <consortium name="The Broad Institute Genomics Platform"/>
            <consortium name="The Broad Institute Genome Sequencing Center for Infectious Disease"/>
            <person name="Wu L."/>
            <person name="Ma J."/>
        </authorList>
    </citation>
    <scope>NUCLEOTIDE SEQUENCE [LARGE SCALE GENOMIC DNA]</scope>
    <source>
        <strain evidence="2">CCM 7526</strain>
    </source>
</reference>
<comment type="caution">
    <text evidence="1">The sequence shown here is derived from an EMBL/GenBank/DDBJ whole genome shotgun (WGS) entry which is preliminary data.</text>
</comment>